<feature type="transmembrane region" description="Helical" evidence="9">
    <location>
        <begin position="91"/>
        <end position="117"/>
    </location>
</feature>
<evidence type="ECO:0000313" key="11">
    <source>
        <dbReference type="EMBL" id="GHD55730.1"/>
    </source>
</evidence>
<dbReference type="GO" id="GO:0015232">
    <property type="term" value="F:heme transmembrane transporter activity"/>
    <property type="evidence" value="ECO:0007669"/>
    <property type="project" value="InterPro"/>
</dbReference>
<dbReference type="NCBIfam" id="TIGR01191">
    <property type="entry name" value="ccmC"/>
    <property type="match status" value="1"/>
</dbReference>
<evidence type="ECO:0000256" key="5">
    <source>
        <dbReference type="ARBA" id="ARBA00022692"/>
    </source>
</evidence>
<proteinExistence type="inferred from homology"/>
<dbReference type="GO" id="GO:0020037">
    <property type="term" value="F:heme binding"/>
    <property type="evidence" value="ECO:0007669"/>
    <property type="project" value="InterPro"/>
</dbReference>
<evidence type="ECO:0000313" key="12">
    <source>
        <dbReference type="Proteomes" id="UP000623776"/>
    </source>
</evidence>
<evidence type="ECO:0000256" key="8">
    <source>
        <dbReference type="ARBA" id="ARBA00023136"/>
    </source>
</evidence>
<feature type="transmembrane region" description="Helical" evidence="9">
    <location>
        <begin position="161"/>
        <end position="181"/>
    </location>
</feature>
<sequence>MWGFINKLRSPKWFYAISAKLQPWFWVSAALLLAVGTVWGLVFAPADYQQGNSFRIIYVHVPAAFLAQSIFVSMAISGLVFMVWKIKVVDMLATVIAPLGAAMTFIALFSGAVWGVPTWGTWWMWDARLTSMLILLFLYLGVIALRGAFTSRDSGSRAASVLAMVGVINIPIIKYSVDWWYTLHQPATFTITGRAAMPMEMWAPLLIMVLGFYSFFIALALMRTRSEILRREANKRWVRELAEEVGQ</sequence>
<name>A0A8H9IR39_9GAMM</name>
<dbReference type="InterPro" id="IPR002541">
    <property type="entry name" value="Cyt_c_assembly"/>
</dbReference>
<dbReference type="EMBL" id="BMXN01000002">
    <property type="protein sequence ID" value="GHD55730.1"/>
    <property type="molecule type" value="Genomic_DNA"/>
</dbReference>
<comment type="similarity">
    <text evidence="3 9">Belongs to the CcmC/CycZ/HelC family.</text>
</comment>
<feature type="transmembrane region" description="Helical" evidence="9">
    <location>
        <begin position="201"/>
        <end position="221"/>
    </location>
</feature>
<evidence type="ECO:0000256" key="6">
    <source>
        <dbReference type="ARBA" id="ARBA00022748"/>
    </source>
</evidence>
<feature type="transmembrane region" description="Helical" evidence="9">
    <location>
        <begin position="56"/>
        <end position="84"/>
    </location>
</feature>
<evidence type="ECO:0000256" key="3">
    <source>
        <dbReference type="ARBA" id="ARBA00005840"/>
    </source>
</evidence>
<keyword evidence="8 9" id="KW-0472">Membrane</keyword>
<comment type="function">
    <text evidence="1 9">Required for the export of heme to the periplasm for the biogenesis of c-type cytochromes.</text>
</comment>
<comment type="subcellular location">
    <subcellularLocation>
        <location evidence="9">Cell inner membrane</location>
    </subcellularLocation>
    <subcellularLocation>
        <location evidence="2">Membrane</location>
        <topology evidence="2">Multi-pass membrane protein</topology>
    </subcellularLocation>
</comment>
<feature type="transmembrane region" description="Helical" evidence="9">
    <location>
        <begin position="129"/>
        <end position="149"/>
    </location>
</feature>
<keyword evidence="9" id="KW-0997">Cell inner membrane</keyword>
<keyword evidence="5 9" id="KW-0812">Transmembrane</keyword>
<keyword evidence="9" id="KW-1003">Cell membrane</keyword>
<dbReference type="PANTHER" id="PTHR30071">
    <property type="entry name" value="HEME EXPORTER PROTEIN C"/>
    <property type="match status" value="1"/>
</dbReference>
<evidence type="ECO:0000256" key="9">
    <source>
        <dbReference type="RuleBase" id="RU364092"/>
    </source>
</evidence>
<dbReference type="PRINTS" id="PR01386">
    <property type="entry name" value="CCMCBIOGNSIS"/>
</dbReference>
<keyword evidence="7 9" id="KW-1133">Transmembrane helix</keyword>
<keyword evidence="9" id="KW-0813">Transport</keyword>
<feature type="domain" description="Cytochrome c assembly protein" evidence="10">
    <location>
        <begin position="13"/>
        <end position="184"/>
    </location>
</feature>
<evidence type="ECO:0000256" key="1">
    <source>
        <dbReference type="ARBA" id="ARBA00002442"/>
    </source>
</evidence>
<gene>
    <name evidence="9 11" type="primary">ccmC</name>
    <name evidence="11" type="ORF">GCM10007157_05900</name>
</gene>
<dbReference type="InterPro" id="IPR003557">
    <property type="entry name" value="Cyt_c_biogenesis_CcmC"/>
</dbReference>
<dbReference type="AlphaFoldDB" id="A0A8H9IR39"/>
<dbReference type="GO" id="GO:0017004">
    <property type="term" value="P:cytochrome complex assembly"/>
    <property type="evidence" value="ECO:0007669"/>
    <property type="project" value="UniProtKB-KW"/>
</dbReference>
<dbReference type="Pfam" id="PF01578">
    <property type="entry name" value="Cytochrom_C_asm"/>
    <property type="match status" value="1"/>
</dbReference>
<keyword evidence="6 9" id="KW-0201">Cytochrome c-type biogenesis</keyword>
<dbReference type="RefSeq" id="WP_189462782.1">
    <property type="nucleotide sequence ID" value="NZ_BMXN01000002.1"/>
</dbReference>
<feature type="transmembrane region" description="Helical" evidence="9">
    <location>
        <begin position="21"/>
        <end position="44"/>
    </location>
</feature>
<keyword evidence="12" id="KW-1185">Reference proteome</keyword>
<evidence type="ECO:0000256" key="4">
    <source>
        <dbReference type="ARBA" id="ARBA00016463"/>
    </source>
</evidence>
<organism evidence="11 12">
    <name type="scientific">Vreelandella hamiltonii</name>
    <dbReference type="NCBI Taxonomy" id="502829"/>
    <lineage>
        <taxon>Bacteria</taxon>
        <taxon>Pseudomonadati</taxon>
        <taxon>Pseudomonadota</taxon>
        <taxon>Gammaproteobacteria</taxon>
        <taxon>Oceanospirillales</taxon>
        <taxon>Halomonadaceae</taxon>
        <taxon>Vreelandella</taxon>
    </lineage>
</organism>
<evidence type="ECO:0000256" key="2">
    <source>
        <dbReference type="ARBA" id="ARBA00004141"/>
    </source>
</evidence>
<comment type="caution">
    <text evidence="11">The sequence shown here is derived from an EMBL/GenBank/DDBJ whole genome shotgun (WGS) entry which is preliminary data.</text>
</comment>
<evidence type="ECO:0000259" key="10">
    <source>
        <dbReference type="Pfam" id="PF01578"/>
    </source>
</evidence>
<dbReference type="PANTHER" id="PTHR30071:SF1">
    <property type="entry name" value="CYTOCHROME B_B6 PROTEIN-RELATED"/>
    <property type="match status" value="1"/>
</dbReference>
<dbReference type="GO" id="GO:0005886">
    <property type="term" value="C:plasma membrane"/>
    <property type="evidence" value="ECO:0007669"/>
    <property type="project" value="UniProtKB-SubCell"/>
</dbReference>
<dbReference type="InterPro" id="IPR045062">
    <property type="entry name" value="Cyt_c_biogenesis_CcsA/CcmC"/>
</dbReference>
<reference evidence="12" key="1">
    <citation type="journal article" date="2019" name="Int. J. Syst. Evol. Microbiol.">
        <title>The Global Catalogue of Microorganisms (GCM) 10K type strain sequencing project: providing services to taxonomists for standard genome sequencing and annotation.</title>
        <authorList>
            <consortium name="The Broad Institute Genomics Platform"/>
            <consortium name="The Broad Institute Genome Sequencing Center for Infectious Disease"/>
            <person name="Wu L."/>
            <person name="Ma J."/>
        </authorList>
    </citation>
    <scope>NUCLEOTIDE SEQUENCE [LARGE SCALE GENOMIC DNA]</scope>
    <source>
        <strain evidence="12">KCTC 22154</strain>
    </source>
</reference>
<protein>
    <recommendedName>
        <fullName evidence="4 9">Heme exporter protein C</fullName>
    </recommendedName>
    <alternativeName>
        <fullName evidence="9">Cytochrome c-type biogenesis protein</fullName>
    </alternativeName>
</protein>
<dbReference type="Proteomes" id="UP000623776">
    <property type="component" value="Unassembled WGS sequence"/>
</dbReference>
<evidence type="ECO:0000256" key="7">
    <source>
        <dbReference type="ARBA" id="ARBA00022989"/>
    </source>
</evidence>
<accession>A0A8H9IR39</accession>